<feature type="domain" description="L,D-TPase catalytic" evidence="4">
    <location>
        <begin position="274"/>
        <end position="449"/>
    </location>
</feature>
<feature type="repeat" description="Cell wall-binding" evidence="2">
    <location>
        <begin position="55"/>
        <end position="75"/>
    </location>
</feature>
<feature type="repeat" description="Cell wall-binding" evidence="2">
    <location>
        <begin position="176"/>
        <end position="195"/>
    </location>
</feature>
<dbReference type="Pfam" id="PF03734">
    <property type="entry name" value="YkuD"/>
    <property type="match status" value="1"/>
</dbReference>
<keyword evidence="1" id="KW-0677">Repeat</keyword>
<evidence type="ECO:0000259" key="4">
    <source>
        <dbReference type="Pfam" id="PF03734"/>
    </source>
</evidence>
<comment type="caution">
    <text evidence="5">The sequence shown here is derived from an EMBL/GenBank/DDBJ whole genome shotgun (WGS) entry which is preliminary data.</text>
</comment>
<keyword evidence="3" id="KW-0732">Signal</keyword>
<feature type="signal peptide" evidence="3">
    <location>
        <begin position="1"/>
        <end position="23"/>
    </location>
</feature>
<dbReference type="Proteomes" id="UP000886723">
    <property type="component" value="Unassembled WGS sequence"/>
</dbReference>
<organism evidence="5 6">
    <name type="scientific">Candidatus Pullilachnospira stercoravium</name>
    <dbReference type="NCBI Taxonomy" id="2840913"/>
    <lineage>
        <taxon>Bacteria</taxon>
        <taxon>Bacillati</taxon>
        <taxon>Bacillota</taxon>
        <taxon>Clostridia</taxon>
        <taxon>Lachnospirales</taxon>
        <taxon>Lachnospiraceae</taxon>
        <taxon>Lachnospiraceae incertae sedis</taxon>
        <taxon>Candidatus Pullilachnospira</taxon>
    </lineage>
</organism>
<evidence type="ECO:0000313" key="6">
    <source>
        <dbReference type="Proteomes" id="UP000886723"/>
    </source>
</evidence>
<dbReference type="Pfam" id="PF01473">
    <property type="entry name" value="Choline_bind_1"/>
    <property type="match status" value="1"/>
</dbReference>
<gene>
    <name evidence="5" type="ORF">IAA63_12745</name>
</gene>
<evidence type="ECO:0000256" key="1">
    <source>
        <dbReference type="ARBA" id="ARBA00022737"/>
    </source>
</evidence>
<dbReference type="SUPFAM" id="SSF69360">
    <property type="entry name" value="Cell wall binding repeat"/>
    <property type="match status" value="2"/>
</dbReference>
<feature type="repeat" description="Cell wall-binding" evidence="2">
    <location>
        <begin position="76"/>
        <end position="95"/>
    </location>
</feature>
<feature type="repeat" description="Cell wall-binding" evidence="2">
    <location>
        <begin position="196"/>
        <end position="215"/>
    </location>
</feature>
<feature type="repeat" description="Cell wall-binding" evidence="2">
    <location>
        <begin position="96"/>
        <end position="115"/>
    </location>
</feature>
<dbReference type="InterPro" id="IPR005490">
    <property type="entry name" value="LD_TPept_cat_dom"/>
</dbReference>
<dbReference type="Gene3D" id="2.10.270.10">
    <property type="entry name" value="Cholin Binding"/>
    <property type="match status" value="4"/>
</dbReference>
<reference evidence="5" key="1">
    <citation type="submission" date="2020-10" db="EMBL/GenBank/DDBJ databases">
        <authorList>
            <person name="Gilroy R."/>
        </authorList>
    </citation>
    <scope>NUCLEOTIDE SEQUENCE</scope>
    <source>
        <strain evidence="5">ChiBcec2-4451</strain>
    </source>
</reference>
<proteinExistence type="predicted"/>
<evidence type="ECO:0000313" key="5">
    <source>
        <dbReference type="EMBL" id="HIV13987.1"/>
    </source>
</evidence>
<dbReference type="PANTHER" id="PTHR38589">
    <property type="entry name" value="BLR0621 PROTEIN"/>
    <property type="match status" value="1"/>
</dbReference>
<feature type="chain" id="PRO_5039391646" description="L,D-TPase catalytic domain-containing protein" evidence="3">
    <location>
        <begin position="24"/>
        <end position="458"/>
    </location>
</feature>
<dbReference type="Pfam" id="PF19127">
    <property type="entry name" value="Choline_bind_3"/>
    <property type="match status" value="3"/>
</dbReference>
<feature type="repeat" description="Cell wall-binding" evidence="2">
    <location>
        <begin position="156"/>
        <end position="175"/>
    </location>
</feature>
<name>A0A9D1NWT2_9FIRM</name>
<reference evidence="5" key="2">
    <citation type="journal article" date="2021" name="PeerJ">
        <title>Extensive microbial diversity within the chicken gut microbiome revealed by metagenomics and culture.</title>
        <authorList>
            <person name="Gilroy R."/>
            <person name="Ravi A."/>
            <person name="Getino M."/>
            <person name="Pursley I."/>
            <person name="Horton D.L."/>
            <person name="Alikhan N.F."/>
            <person name="Baker D."/>
            <person name="Gharbi K."/>
            <person name="Hall N."/>
            <person name="Watson M."/>
            <person name="Adriaenssens E.M."/>
            <person name="Foster-Nyarko E."/>
            <person name="Jarju S."/>
            <person name="Secka A."/>
            <person name="Antonio M."/>
            <person name="Oren A."/>
            <person name="Chaudhuri R.R."/>
            <person name="La Ragione R."/>
            <person name="Hildebrand F."/>
            <person name="Pallen M.J."/>
        </authorList>
    </citation>
    <scope>NUCLEOTIDE SEQUENCE</scope>
    <source>
        <strain evidence="5">ChiBcec2-4451</strain>
    </source>
</reference>
<dbReference type="GO" id="GO:0016740">
    <property type="term" value="F:transferase activity"/>
    <property type="evidence" value="ECO:0007669"/>
    <property type="project" value="InterPro"/>
</dbReference>
<evidence type="ECO:0000256" key="2">
    <source>
        <dbReference type="PROSITE-ProRule" id="PRU00591"/>
    </source>
</evidence>
<feature type="repeat" description="Cell wall-binding" evidence="2">
    <location>
        <begin position="136"/>
        <end position="155"/>
    </location>
</feature>
<dbReference type="InterPro" id="IPR018337">
    <property type="entry name" value="Cell_wall/Cho-bd_repeat"/>
</dbReference>
<accession>A0A9D1NWT2</accession>
<evidence type="ECO:0000256" key="3">
    <source>
        <dbReference type="SAM" id="SignalP"/>
    </source>
</evidence>
<dbReference type="PANTHER" id="PTHR38589:SF1">
    <property type="entry name" value="BLR0621 PROTEIN"/>
    <property type="match status" value="1"/>
</dbReference>
<dbReference type="AlphaFoldDB" id="A0A9D1NWT2"/>
<protein>
    <recommendedName>
        <fullName evidence="4">L,D-TPase catalytic domain-containing protein</fullName>
    </recommendedName>
</protein>
<dbReference type="EMBL" id="DVON01000272">
    <property type="protein sequence ID" value="HIV13987.1"/>
    <property type="molecule type" value="Genomic_DNA"/>
</dbReference>
<dbReference type="PROSITE" id="PS51170">
    <property type="entry name" value="CW"/>
    <property type="match status" value="9"/>
</dbReference>
<feature type="repeat" description="Cell wall-binding" evidence="2">
    <location>
        <begin position="116"/>
        <end position="135"/>
    </location>
</feature>
<feature type="repeat" description="Cell wall-binding" evidence="2">
    <location>
        <begin position="216"/>
        <end position="235"/>
    </location>
</feature>
<sequence length="458" mass="50081">MKKQLWMLGLCAVLLCLGPAALSADQIAGEQSADTSGWRLIDGDWYWQESGGGRAVGWIRPDGSDWYYLNEQGRMLTGWQRIGGNWYYLDGSGRMLTGWQRIGGVWYYLDGSGAMLTGWQRIGDVWYYLDGSGRMLTGWQRIGDTWYYLDGSGRMLTGWQYVGNAWYYLSGSGAMLTGWQQIGGVWYYLDGSGAMLTGWQRIGGTWYYLNGSGAMLTGWQQIGGSWYYLDASGAMASNTWIDGYYVNGSGVWVSGGSNSSTAQGLKVSQQTDQIIFVETSGTYAKVWMEEKDSSGAWKQVFSTSSGRIGYNGLGKTVEGDGKTPKGVYSLGQVFGIQPDPGSAQPYLQVDSSHYWVGDSASPYYNQMVSTREVSLSSSAKSQSEHIVDYGSVYNYCVEIKYNAAGTPHAGSAIFLHCLGKGSTGGCVAIPQSELLTVIRRLHGNAKIVIGTEADIATY</sequence>